<dbReference type="AlphaFoldDB" id="A0A1Y2BCF6"/>
<organism evidence="2 3">
    <name type="scientific">Naematelia encephala</name>
    <dbReference type="NCBI Taxonomy" id="71784"/>
    <lineage>
        <taxon>Eukaryota</taxon>
        <taxon>Fungi</taxon>
        <taxon>Dikarya</taxon>
        <taxon>Basidiomycota</taxon>
        <taxon>Agaricomycotina</taxon>
        <taxon>Tremellomycetes</taxon>
        <taxon>Tremellales</taxon>
        <taxon>Naemateliaceae</taxon>
        <taxon>Naematelia</taxon>
    </lineage>
</organism>
<comment type="caution">
    <text evidence="2">The sequence shown here is derived from an EMBL/GenBank/DDBJ whole genome shotgun (WGS) entry which is preliminary data.</text>
</comment>
<keyword evidence="1" id="KW-0472">Membrane</keyword>
<accession>A0A1Y2BCF6</accession>
<reference evidence="2 3" key="1">
    <citation type="submission" date="2016-07" db="EMBL/GenBank/DDBJ databases">
        <title>Pervasive Adenine N6-methylation of Active Genes in Fungi.</title>
        <authorList>
            <consortium name="DOE Joint Genome Institute"/>
            <person name="Mondo S.J."/>
            <person name="Dannebaum R.O."/>
            <person name="Kuo R.C."/>
            <person name="Labutti K."/>
            <person name="Haridas S."/>
            <person name="Kuo A."/>
            <person name="Salamov A."/>
            <person name="Ahrendt S.R."/>
            <person name="Lipzen A."/>
            <person name="Sullivan W."/>
            <person name="Andreopoulos W.B."/>
            <person name="Clum A."/>
            <person name="Lindquist E."/>
            <person name="Daum C."/>
            <person name="Ramamoorthy G.K."/>
            <person name="Gryganskyi A."/>
            <person name="Culley D."/>
            <person name="Magnuson J.K."/>
            <person name="James T.Y."/>
            <person name="O'Malley M.A."/>
            <person name="Stajich J.E."/>
            <person name="Spatafora J.W."/>
            <person name="Visel A."/>
            <person name="Grigoriev I.V."/>
        </authorList>
    </citation>
    <scope>NUCLEOTIDE SEQUENCE [LARGE SCALE GENOMIC DNA]</scope>
    <source>
        <strain evidence="2 3">68-887.2</strain>
    </source>
</reference>
<evidence type="ECO:0000313" key="2">
    <source>
        <dbReference type="EMBL" id="ORY32522.1"/>
    </source>
</evidence>
<keyword evidence="3" id="KW-1185">Reference proteome</keyword>
<keyword evidence="1" id="KW-0812">Transmembrane</keyword>
<dbReference type="EMBL" id="MCFC01000009">
    <property type="protein sequence ID" value="ORY32522.1"/>
    <property type="molecule type" value="Genomic_DNA"/>
</dbReference>
<feature type="transmembrane region" description="Helical" evidence="1">
    <location>
        <begin position="12"/>
        <end position="31"/>
    </location>
</feature>
<sequence>MSSWSQDRPEDLHLQAITLTFVLIFSSPLLSHTLSNRKQVPSSVSFLSFPQPFIILFLHPVMRLANTIESSS</sequence>
<name>A0A1Y2BCF6_9TREE</name>
<evidence type="ECO:0000313" key="3">
    <source>
        <dbReference type="Proteomes" id="UP000193986"/>
    </source>
</evidence>
<protein>
    <submittedName>
        <fullName evidence="2">Uncharacterized protein</fullName>
    </submittedName>
</protein>
<dbReference type="InParanoid" id="A0A1Y2BCF6"/>
<gene>
    <name evidence="2" type="ORF">BCR39DRAFT_522650</name>
</gene>
<evidence type="ECO:0000256" key="1">
    <source>
        <dbReference type="SAM" id="Phobius"/>
    </source>
</evidence>
<keyword evidence="1" id="KW-1133">Transmembrane helix</keyword>
<dbReference type="Proteomes" id="UP000193986">
    <property type="component" value="Unassembled WGS sequence"/>
</dbReference>
<proteinExistence type="predicted"/>